<dbReference type="InterPro" id="IPR029069">
    <property type="entry name" value="HotDog_dom_sf"/>
</dbReference>
<evidence type="ECO:0000313" key="3">
    <source>
        <dbReference type="Proteomes" id="UP000265431"/>
    </source>
</evidence>
<dbReference type="OrthoDB" id="7183822at2"/>
<name>A0A399R1I9_9PROT</name>
<sequence length="280" mass="30749">MEFDEWIGRTHEAEDVLTAGLLARYRATIGCNQQSATAPPGIHWCLCLPDTPIDELGADGHPRKGGFLPPVPFPRRMWASSRVKFLRPLSVGDRVHRRSTIKSLTPKTGASGNMVFLEVEHVTRVNETVAVEEIQTLVYRDVATTAAVLPVESELASRDGVERDTIVPTAPLLFRYSALTFNTHRIHYDSDYAQSEEGYPRPVVQGPLMASLLLHFASKRLNGARIRKFAFRGKSPAYCGQPLLLEFRPDEGQGMALEILGPDGNVVMTGSLLTADLGAG</sequence>
<dbReference type="SUPFAM" id="SSF54637">
    <property type="entry name" value="Thioesterase/thiol ester dehydrase-isomerase"/>
    <property type="match status" value="2"/>
</dbReference>
<dbReference type="Proteomes" id="UP000265431">
    <property type="component" value="Unassembled WGS sequence"/>
</dbReference>
<comment type="caution">
    <text evidence="2">The sequence shown here is derived from an EMBL/GenBank/DDBJ whole genome shotgun (WGS) entry which is preliminary data.</text>
</comment>
<dbReference type="GO" id="GO:0019171">
    <property type="term" value="F:(3R)-hydroxyacyl-[acyl-carrier-protein] dehydratase activity"/>
    <property type="evidence" value="ECO:0007669"/>
    <property type="project" value="TreeGrafter"/>
</dbReference>
<evidence type="ECO:0000313" key="2">
    <source>
        <dbReference type="EMBL" id="RIJ24631.1"/>
    </source>
</evidence>
<dbReference type="InterPro" id="IPR052741">
    <property type="entry name" value="Mitochondrial_HTD2"/>
</dbReference>
<gene>
    <name evidence="2" type="ORF">D1224_10520</name>
</gene>
<dbReference type="InterPro" id="IPR039569">
    <property type="entry name" value="FAS1-like_DH_region"/>
</dbReference>
<keyword evidence="3" id="KW-1185">Reference proteome</keyword>
<evidence type="ECO:0000259" key="1">
    <source>
        <dbReference type="Pfam" id="PF13452"/>
    </source>
</evidence>
<dbReference type="AlphaFoldDB" id="A0A399R1I9"/>
<organism evidence="2 3">
    <name type="scientific">Henriciella barbarensis</name>
    <dbReference type="NCBI Taxonomy" id="86342"/>
    <lineage>
        <taxon>Bacteria</taxon>
        <taxon>Pseudomonadati</taxon>
        <taxon>Pseudomonadota</taxon>
        <taxon>Alphaproteobacteria</taxon>
        <taxon>Hyphomonadales</taxon>
        <taxon>Hyphomonadaceae</taxon>
        <taxon>Henriciella</taxon>
    </lineage>
</organism>
<dbReference type="PANTHER" id="PTHR28152:SF1">
    <property type="entry name" value="HYDROXYACYL-THIOESTER DEHYDRATASE TYPE 2, MITOCHONDRIAL"/>
    <property type="match status" value="1"/>
</dbReference>
<reference evidence="2 3" key="1">
    <citation type="submission" date="2018-08" db="EMBL/GenBank/DDBJ databases">
        <title>Henriciella mobilis sp. nov., isolated from seawater.</title>
        <authorList>
            <person name="Cheng H."/>
            <person name="Wu Y.-H."/>
            <person name="Xu X.-W."/>
            <person name="Guo L.-L."/>
        </authorList>
    </citation>
    <scope>NUCLEOTIDE SEQUENCE [LARGE SCALE GENOMIC DNA]</scope>
    <source>
        <strain evidence="2 3">CCUG66934</strain>
    </source>
</reference>
<dbReference type="Pfam" id="PF13452">
    <property type="entry name" value="FAS1_DH_region"/>
    <property type="match status" value="1"/>
</dbReference>
<protein>
    <recommendedName>
        <fullName evidence="1">FAS1-like dehydratase domain-containing protein</fullName>
    </recommendedName>
</protein>
<dbReference type="Gene3D" id="3.10.129.10">
    <property type="entry name" value="Hotdog Thioesterase"/>
    <property type="match status" value="2"/>
</dbReference>
<proteinExistence type="predicted"/>
<dbReference type="EMBL" id="QWGB01000005">
    <property type="protein sequence ID" value="RIJ24631.1"/>
    <property type="molecule type" value="Genomic_DNA"/>
</dbReference>
<feature type="domain" description="FAS1-like dehydratase" evidence="1">
    <location>
        <begin position="11"/>
        <end position="124"/>
    </location>
</feature>
<dbReference type="RefSeq" id="WP_119379820.1">
    <property type="nucleotide sequence ID" value="NZ_QWGB01000005.1"/>
</dbReference>
<dbReference type="PANTHER" id="PTHR28152">
    <property type="entry name" value="HYDROXYACYL-THIOESTER DEHYDRATASE TYPE 2, MITOCHONDRIAL"/>
    <property type="match status" value="1"/>
</dbReference>
<accession>A0A399R1I9</accession>